<protein>
    <submittedName>
        <fullName evidence="2">Arginyl tRNA synthetase</fullName>
    </submittedName>
</protein>
<feature type="region of interest" description="Disordered" evidence="1">
    <location>
        <begin position="292"/>
        <end position="329"/>
    </location>
</feature>
<dbReference type="Proteomes" id="UP000316759">
    <property type="component" value="Unassembled WGS sequence"/>
</dbReference>
<dbReference type="OrthoDB" id="1708588at2759"/>
<evidence type="ECO:0000313" key="3">
    <source>
        <dbReference type="Proteomes" id="UP000316759"/>
    </source>
</evidence>
<keyword evidence="3" id="KW-1185">Reference proteome</keyword>
<evidence type="ECO:0000256" key="1">
    <source>
        <dbReference type="SAM" id="MobiDB-lite"/>
    </source>
</evidence>
<dbReference type="AlphaFoldDB" id="A0A504YQQ8"/>
<sequence length="329" mass="37370">MRYSCFSRLQFDVAKVLIRQLSARCSVGDEGFTRSIYCKPQVVEVCRNGTPVKIRTGLIDRTSEPLGDQFTALQLKLTYKHDLDTVALIDWMRYRVKERNRQRQIVSDSAVQHLGLDLAVAHMICNVGGRVQFVGSDRWFQRYAGLSPGLPKKYVGDLKIESIDLSGTNIVYEGFELLPKLSELRYLRLRRCVHVDDHCMARVGRISSLRLLDIGECPRLTSKGIAVLSHLKSLRRLLVQGNPQMEDKELVCLMLEDHLSHLYIDGVEYLGQLPEESRQKIVAMISAGQENKAQQPTLQSSFGNPSNTHETNRQISTDIEEDKIRKASI</sequence>
<comment type="caution">
    <text evidence="2">The sequence shown here is derived from an EMBL/GenBank/DDBJ whole genome shotgun (WGS) entry which is preliminary data.</text>
</comment>
<organism evidence="2 3">
    <name type="scientific">Fasciola gigantica</name>
    <name type="common">Giant liver fluke</name>
    <dbReference type="NCBI Taxonomy" id="46835"/>
    <lineage>
        <taxon>Eukaryota</taxon>
        <taxon>Metazoa</taxon>
        <taxon>Spiralia</taxon>
        <taxon>Lophotrochozoa</taxon>
        <taxon>Platyhelminthes</taxon>
        <taxon>Trematoda</taxon>
        <taxon>Digenea</taxon>
        <taxon>Plagiorchiida</taxon>
        <taxon>Echinostomata</taxon>
        <taxon>Echinostomatoidea</taxon>
        <taxon>Fasciolidae</taxon>
        <taxon>Fasciola</taxon>
    </lineage>
</organism>
<proteinExistence type="predicted"/>
<name>A0A504YQQ8_FASGI</name>
<keyword evidence="2" id="KW-0030">Aminoacyl-tRNA synthetase</keyword>
<reference evidence="2 3" key="1">
    <citation type="submission" date="2019-04" db="EMBL/GenBank/DDBJ databases">
        <title>Annotation for the trematode Fasciola gigantica.</title>
        <authorList>
            <person name="Choi Y.-J."/>
        </authorList>
    </citation>
    <scope>NUCLEOTIDE SEQUENCE [LARGE SCALE GENOMIC DNA]</scope>
    <source>
        <strain evidence="2">Uganda_cow_1</strain>
    </source>
</reference>
<dbReference type="STRING" id="46835.A0A504YQQ8"/>
<dbReference type="Gene3D" id="3.80.10.10">
    <property type="entry name" value="Ribonuclease Inhibitor"/>
    <property type="match status" value="1"/>
</dbReference>
<dbReference type="InterPro" id="IPR032675">
    <property type="entry name" value="LRR_dom_sf"/>
</dbReference>
<dbReference type="GO" id="GO:0004812">
    <property type="term" value="F:aminoacyl-tRNA ligase activity"/>
    <property type="evidence" value="ECO:0007669"/>
    <property type="project" value="UniProtKB-KW"/>
</dbReference>
<dbReference type="EMBL" id="SUNJ01006625">
    <property type="protein sequence ID" value="TPP62621.1"/>
    <property type="molecule type" value="Genomic_DNA"/>
</dbReference>
<accession>A0A504YQQ8</accession>
<feature type="compositionally biased region" description="Polar residues" evidence="1">
    <location>
        <begin position="292"/>
        <end position="317"/>
    </location>
</feature>
<evidence type="ECO:0000313" key="2">
    <source>
        <dbReference type="EMBL" id="TPP62621.1"/>
    </source>
</evidence>
<gene>
    <name evidence="2" type="ORF">FGIG_06942</name>
</gene>
<dbReference type="SUPFAM" id="SSF52047">
    <property type="entry name" value="RNI-like"/>
    <property type="match status" value="1"/>
</dbReference>
<keyword evidence="2" id="KW-0436">Ligase</keyword>